<accession>A0A1T5EIZ8</accession>
<keyword evidence="3" id="KW-1185">Reference proteome</keyword>
<evidence type="ECO:0000259" key="1">
    <source>
        <dbReference type="Pfam" id="PF12146"/>
    </source>
</evidence>
<reference evidence="3" key="1">
    <citation type="submission" date="2017-02" db="EMBL/GenBank/DDBJ databases">
        <authorList>
            <person name="Varghese N."/>
            <person name="Submissions S."/>
        </authorList>
    </citation>
    <scope>NUCLEOTIDE SEQUENCE [LARGE SCALE GENOMIC DNA]</scope>
    <source>
        <strain evidence="3">DSM 23405</strain>
    </source>
</reference>
<dbReference type="Pfam" id="PF02566">
    <property type="entry name" value="OsmC"/>
    <property type="match status" value="1"/>
</dbReference>
<dbReference type="Gene3D" id="3.30.300.20">
    <property type="match status" value="1"/>
</dbReference>
<gene>
    <name evidence="2" type="ORF">SAMN05660776_0038</name>
</gene>
<name>A0A1T5EIZ8_9FLAO</name>
<dbReference type="SUPFAM" id="SSF53474">
    <property type="entry name" value="alpha/beta-Hydrolases"/>
    <property type="match status" value="1"/>
</dbReference>
<dbReference type="InterPro" id="IPR015946">
    <property type="entry name" value="KH_dom-like_a/b"/>
</dbReference>
<dbReference type="InterPro" id="IPR022742">
    <property type="entry name" value="Hydrolase_4"/>
</dbReference>
<dbReference type="Proteomes" id="UP000190230">
    <property type="component" value="Unassembled WGS sequence"/>
</dbReference>
<dbReference type="PANTHER" id="PTHR39624:SF2">
    <property type="entry name" value="OSMC-LIKE PROTEIN"/>
    <property type="match status" value="1"/>
</dbReference>
<dbReference type="PANTHER" id="PTHR39624">
    <property type="entry name" value="PROTEIN INVOLVED IN RIMO-MEDIATED BETA-METHYLTHIOLATION OF RIBOSOMAL PROTEIN S12 YCAO"/>
    <property type="match status" value="1"/>
</dbReference>
<dbReference type="EMBL" id="FUYY01000010">
    <property type="protein sequence ID" value="SKB83728.1"/>
    <property type="molecule type" value="Genomic_DNA"/>
</dbReference>
<dbReference type="InterPro" id="IPR029058">
    <property type="entry name" value="AB_hydrolase_fold"/>
</dbReference>
<sequence>MRTEKVNFKNKNGDDLSGYLELPLNQDPHNFVLFAHCFTCNKNFFAAKNISRTLAQNGYGVLRFDFTGLGESEGDFADSNFSGNIQDLLAAATYLEKEFKAPSLLIGHSLGGAAVLFAAKEIESVKAITTIAAPSTTAHVQHLIENNIDEIKKNGEAKVNIGGRSFKIKKQFLEDIDQHELKPYLSELKKSLLIMHSPQDNIVSIKNAEELYIAARHPKSFVSLDGAEHLLASEKDAVYAGNVIATWASRYLIIPNKEIPESNADVVAGLEKEDAFTTRMKAGNHTFLADEPVSSGGKDYGPTPYQFLSSALASCTSMTLQMYAKRKKWPLEDVETHVYYSRKHQEDCENCEKSNTKIDTFRREIKLYGDLDEKQKKRLLEIADRCPVHKSLTSTTTIATKLI</sequence>
<dbReference type="OrthoDB" id="9791538at2"/>
<dbReference type="SUPFAM" id="SSF82784">
    <property type="entry name" value="OsmC-like"/>
    <property type="match status" value="1"/>
</dbReference>
<proteinExistence type="predicted"/>
<dbReference type="STRING" id="241145.SAMN05660776_0038"/>
<protein>
    <submittedName>
        <fullName evidence="2">Putative redox protein</fullName>
    </submittedName>
</protein>
<dbReference type="AlphaFoldDB" id="A0A1T5EIZ8"/>
<evidence type="ECO:0000313" key="3">
    <source>
        <dbReference type="Proteomes" id="UP000190230"/>
    </source>
</evidence>
<dbReference type="InterPro" id="IPR036102">
    <property type="entry name" value="OsmC/Ohrsf"/>
</dbReference>
<dbReference type="RefSeq" id="WP_079722037.1">
    <property type="nucleotide sequence ID" value="NZ_FUYY01000010.1"/>
</dbReference>
<evidence type="ECO:0000313" key="2">
    <source>
        <dbReference type="EMBL" id="SKB83728.1"/>
    </source>
</evidence>
<dbReference type="Gene3D" id="3.40.50.1820">
    <property type="entry name" value="alpha/beta hydrolase"/>
    <property type="match status" value="1"/>
</dbReference>
<organism evidence="2 3">
    <name type="scientific">Salegentibacter holothuriorum</name>
    <dbReference type="NCBI Taxonomy" id="241145"/>
    <lineage>
        <taxon>Bacteria</taxon>
        <taxon>Pseudomonadati</taxon>
        <taxon>Bacteroidota</taxon>
        <taxon>Flavobacteriia</taxon>
        <taxon>Flavobacteriales</taxon>
        <taxon>Flavobacteriaceae</taxon>
        <taxon>Salegentibacter</taxon>
    </lineage>
</organism>
<feature type="domain" description="Serine aminopeptidase S33" evidence="1">
    <location>
        <begin position="27"/>
        <end position="131"/>
    </location>
</feature>
<dbReference type="InterPro" id="IPR003718">
    <property type="entry name" value="OsmC/Ohr_fam"/>
</dbReference>
<dbReference type="Pfam" id="PF12146">
    <property type="entry name" value="Hydrolase_4"/>
    <property type="match status" value="1"/>
</dbReference>